<dbReference type="SUPFAM" id="SSF46955">
    <property type="entry name" value="Putative DNA-binding domain"/>
    <property type="match status" value="1"/>
</dbReference>
<evidence type="ECO:0000256" key="1">
    <source>
        <dbReference type="ARBA" id="ARBA00023125"/>
    </source>
</evidence>
<reference evidence="4" key="1">
    <citation type="submission" date="2016-06" db="EMBL/GenBank/DDBJ databases">
        <title>Complete genome sequence of Actinoalloteichus fjordicus DSM 46855 (=ADI127-17), type strain of the new species Actinoalloteichus fjordicus.</title>
        <authorList>
            <person name="Ruckert C."/>
            <person name="Nouioui I."/>
            <person name="Willmese J."/>
            <person name="van Wezel G."/>
            <person name="Klenk H.-P."/>
            <person name="Kalinowski J."/>
            <person name="Zotchev S.B."/>
        </authorList>
    </citation>
    <scope>NUCLEOTIDE SEQUENCE [LARGE SCALE GENOMIC DNA]</scope>
    <source>
        <strain evidence="4">ADI127-7</strain>
    </source>
</reference>
<evidence type="ECO:0000313" key="4">
    <source>
        <dbReference type="Proteomes" id="UP000185511"/>
    </source>
</evidence>
<dbReference type="Proteomes" id="UP000185511">
    <property type="component" value="Chromosome"/>
</dbReference>
<feature type="domain" description="HTH merR-type" evidence="2">
    <location>
        <begin position="7"/>
        <end position="77"/>
    </location>
</feature>
<dbReference type="AlphaFoldDB" id="A0AAC9PUS4"/>
<dbReference type="EMBL" id="CP016076">
    <property type="protein sequence ID" value="APU18004.1"/>
    <property type="molecule type" value="Genomic_DNA"/>
</dbReference>
<accession>A0AAC9PUS4</accession>
<dbReference type="InterPro" id="IPR009061">
    <property type="entry name" value="DNA-bd_dom_put_sf"/>
</dbReference>
<dbReference type="CDD" id="cd01109">
    <property type="entry name" value="HTH_YyaN"/>
    <property type="match status" value="1"/>
</dbReference>
<keyword evidence="1" id="KW-0238">DNA-binding</keyword>
<name>A0AAC9PUS4_9PSEU</name>
<dbReference type="GO" id="GO:0003677">
    <property type="term" value="F:DNA binding"/>
    <property type="evidence" value="ECO:0007669"/>
    <property type="project" value="UniProtKB-KW"/>
</dbReference>
<dbReference type="GO" id="GO:0003700">
    <property type="term" value="F:DNA-binding transcription factor activity"/>
    <property type="evidence" value="ECO:0007669"/>
    <property type="project" value="InterPro"/>
</dbReference>
<dbReference type="InterPro" id="IPR047057">
    <property type="entry name" value="MerR_fam"/>
</dbReference>
<dbReference type="PANTHER" id="PTHR30204:SF98">
    <property type="entry name" value="HTH-TYPE TRANSCRIPTIONAL REGULATOR ADHR"/>
    <property type="match status" value="1"/>
</dbReference>
<dbReference type="InterPro" id="IPR000551">
    <property type="entry name" value="MerR-type_HTH_dom"/>
</dbReference>
<dbReference type="Pfam" id="PF13411">
    <property type="entry name" value="MerR_1"/>
    <property type="match status" value="1"/>
</dbReference>
<gene>
    <name evidence="3" type="ORF">UA74_30065</name>
</gene>
<organism evidence="3 4">
    <name type="scientific">Actinoalloteichus fjordicus</name>
    <dbReference type="NCBI Taxonomy" id="1612552"/>
    <lineage>
        <taxon>Bacteria</taxon>
        <taxon>Bacillati</taxon>
        <taxon>Actinomycetota</taxon>
        <taxon>Actinomycetes</taxon>
        <taxon>Pseudonocardiales</taxon>
        <taxon>Pseudonocardiaceae</taxon>
        <taxon>Actinoalloteichus</taxon>
    </lineage>
</organism>
<keyword evidence="4" id="KW-1185">Reference proteome</keyword>
<dbReference type="RefSeq" id="WP_075743198.1">
    <property type="nucleotide sequence ID" value="NZ_CP016076.1"/>
</dbReference>
<proteinExistence type="predicted"/>
<evidence type="ECO:0000313" key="3">
    <source>
        <dbReference type="EMBL" id="APU18004.1"/>
    </source>
</evidence>
<dbReference type="Gene3D" id="1.10.1660.10">
    <property type="match status" value="1"/>
</dbReference>
<dbReference type="SMART" id="SM00422">
    <property type="entry name" value="HTH_MERR"/>
    <property type="match status" value="1"/>
</dbReference>
<protein>
    <submittedName>
        <fullName evidence="3">Transcriptional regulator</fullName>
    </submittedName>
</protein>
<sequence>MSGESSGLSIGTVAERTGLGVHALRYFEREGLFLREIPRTNGGQRVYDQADVDWLMLCGRLRDSGMSIATLRKFAGLVRSGPGNEQARLALLQEHERSVQARIDALTASLGIIHGKVVTYERHVREGTAVGLWSPNSAD</sequence>
<evidence type="ECO:0000259" key="2">
    <source>
        <dbReference type="PROSITE" id="PS50937"/>
    </source>
</evidence>
<dbReference type="KEGG" id="acad:UA74_30065"/>
<dbReference type="PANTHER" id="PTHR30204">
    <property type="entry name" value="REDOX-CYCLING DRUG-SENSING TRANSCRIPTIONAL ACTIVATOR SOXR"/>
    <property type="match status" value="1"/>
</dbReference>
<dbReference type="PROSITE" id="PS50937">
    <property type="entry name" value="HTH_MERR_2"/>
    <property type="match status" value="1"/>
</dbReference>